<dbReference type="InterPro" id="IPR032675">
    <property type="entry name" value="LRR_dom_sf"/>
</dbReference>
<dbReference type="SUPFAM" id="SSF52047">
    <property type="entry name" value="RNI-like"/>
    <property type="match status" value="1"/>
</dbReference>
<reference evidence="1" key="1">
    <citation type="submission" date="2023-03" db="EMBL/GenBank/DDBJ databases">
        <title>Massive genome expansion in bonnet fungi (Mycena s.s.) driven by repeated elements and novel gene families across ecological guilds.</title>
        <authorList>
            <consortium name="Lawrence Berkeley National Laboratory"/>
            <person name="Harder C.B."/>
            <person name="Miyauchi S."/>
            <person name="Viragh M."/>
            <person name="Kuo A."/>
            <person name="Thoen E."/>
            <person name="Andreopoulos B."/>
            <person name="Lu D."/>
            <person name="Skrede I."/>
            <person name="Drula E."/>
            <person name="Henrissat B."/>
            <person name="Morin E."/>
            <person name="Kohler A."/>
            <person name="Barry K."/>
            <person name="LaButti K."/>
            <person name="Morin E."/>
            <person name="Salamov A."/>
            <person name="Lipzen A."/>
            <person name="Mereny Z."/>
            <person name="Hegedus B."/>
            <person name="Baldrian P."/>
            <person name="Stursova M."/>
            <person name="Weitz H."/>
            <person name="Taylor A."/>
            <person name="Grigoriev I.V."/>
            <person name="Nagy L.G."/>
            <person name="Martin F."/>
            <person name="Kauserud H."/>
        </authorList>
    </citation>
    <scope>NUCLEOTIDE SEQUENCE</scope>
    <source>
        <strain evidence="1">9284</strain>
    </source>
</reference>
<name>A0AAD7C8I9_9AGAR</name>
<dbReference type="PANTHER" id="PTHR42057">
    <property type="entry name" value="F-BOX DOMAIN PROTEIN (AFU_ORTHOLOGUE AFUA_4G00200)"/>
    <property type="match status" value="1"/>
</dbReference>
<dbReference type="AlphaFoldDB" id="A0AAD7C8I9"/>
<gene>
    <name evidence="1" type="ORF">FB45DRAFT_1000315</name>
</gene>
<dbReference type="Proteomes" id="UP001221142">
    <property type="component" value="Unassembled WGS sequence"/>
</dbReference>
<dbReference type="Gene3D" id="3.80.10.10">
    <property type="entry name" value="Ribonuclease Inhibitor"/>
    <property type="match status" value="1"/>
</dbReference>
<protein>
    <recommendedName>
        <fullName evidence="3">F-box domain-containing protein</fullName>
    </recommendedName>
</protein>
<organism evidence="1 2">
    <name type="scientific">Roridomyces roridus</name>
    <dbReference type="NCBI Taxonomy" id="1738132"/>
    <lineage>
        <taxon>Eukaryota</taxon>
        <taxon>Fungi</taxon>
        <taxon>Dikarya</taxon>
        <taxon>Basidiomycota</taxon>
        <taxon>Agaricomycotina</taxon>
        <taxon>Agaricomycetes</taxon>
        <taxon>Agaricomycetidae</taxon>
        <taxon>Agaricales</taxon>
        <taxon>Marasmiineae</taxon>
        <taxon>Mycenaceae</taxon>
        <taxon>Roridomyces</taxon>
    </lineage>
</organism>
<evidence type="ECO:0000313" key="1">
    <source>
        <dbReference type="EMBL" id="KAJ7641790.1"/>
    </source>
</evidence>
<sequence length="377" mass="42146">MSKLPPELFNFVLNELRSGGDDAKTLFDLRLVSKPIKQITTPLAFKGVAVRASVKSAEAVSVLQDSEDESLRDAVKEVVFRGDERVVLREGNAAEETAALVKVFSGLAKFPRLESLQLDLHDQYEEDRAESGPTSYLRLQLALFESLTTNHPPSLTSLALNNVIAKPDSIYTRDDFKVIFQPLQRLELSILSEDPDCEGSYAEQPLVDFWAKSIPSIIRNATSLTSLTLRSTAQWVGAMSFKDIFLPELSELVLHKFILEPMMAEYDTVEFILRHKNTLTRLELSSCSIGGGEEGTPMPRLWHAVFKSFEKELVNLKEFVLLDEEGGEDFDERLMYTVLLAGDGYAIAEDEIGGGEEDLAALESLREVMNSRNTFDE</sequence>
<dbReference type="EMBL" id="JARKIF010000004">
    <property type="protein sequence ID" value="KAJ7641790.1"/>
    <property type="molecule type" value="Genomic_DNA"/>
</dbReference>
<comment type="caution">
    <text evidence="1">The sequence shown here is derived from an EMBL/GenBank/DDBJ whole genome shotgun (WGS) entry which is preliminary data.</text>
</comment>
<evidence type="ECO:0000313" key="2">
    <source>
        <dbReference type="Proteomes" id="UP001221142"/>
    </source>
</evidence>
<dbReference type="PANTHER" id="PTHR42057:SF2">
    <property type="entry name" value="F-BOX DOMAIN PROTEIN (AFU_ORTHOLOGUE AFUA_4G00200)-RELATED"/>
    <property type="match status" value="1"/>
</dbReference>
<evidence type="ECO:0008006" key="3">
    <source>
        <dbReference type="Google" id="ProtNLM"/>
    </source>
</evidence>
<proteinExistence type="predicted"/>
<keyword evidence="2" id="KW-1185">Reference proteome</keyword>
<accession>A0AAD7C8I9</accession>